<dbReference type="RefSeq" id="WP_135838130.1">
    <property type="nucleotide sequence ID" value="NZ_SRRO01000001.1"/>
</dbReference>
<proteinExistence type="predicted"/>
<organism evidence="3 4">
    <name type="scientific">Nocardioides eburneiflavus</name>
    <dbReference type="NCBI Taxonomy" id="2518372"/>
    <lineage>
        <taxon>Bacteria</taxon>
        <taxon>Bacillati</taxon>
        <taxon>Actinomycetota</taxon>
        <taxon>Actinomycetes</taxon>
        <taxon>Propionibacteriales</taxon>
        <taxon>Nocardioidaceae</taxon>
        <taxon>Nocardioides</taxon>
    </lineage>
</organism>
<accession>A0A4Z1C0H4</accession>
<keyword evidence="1" id="KW-0472">Membrane</keyword>
<keyword evidence="4" id="KW-1185">Reference proteome</keyword>
<protein>
    <recommendedName>
        <fullName evidence="2">SPW repeat-containing integral membrane domain-containing protein</fullName>
    </recommendedName>
</protein>
<evidence type="ECO:0000313" key="4">
    <source>
        <dbReference type="Proteomes" id="UP000297496"/>
    </source>
</evidence>
<dbReference type="OrthoDB" id="32521at2"/>
<feature type="transmembrane region" description="Helical" evidence="1">
    <location>
        <begin position="58"/>
        <end position="76"/>
    </location>
</feature>
<evidence type="ECO:0000259" key="2">
    <source>
        <dbReference type="Pfam" id="PF03779"/>
    </source>
</evidence>
<dbReference type="AlphaFoldDB" id="A0A4Z1C0H4"/>
<feature type="transmembrane region" description="Helical" evidence="1">
    <location>
        <begin position="88"/>
        <end position="105"/>
    </location>
</feature>
<dbReference type="Pfam" id="PF03779">
    <property type="entry name" value="SPW"/>
    <property type="match status" value="1"/>
</dbReference>
<comment type="caution">
    <text evidence="3">The sequence shown here is derived from an EMBL/GenBank/DDBJ whole genome shotgun (WGS) entry which is preliminary data.</text>
</comment>
<name>A0A4Z1C0H4_9ACTN</name>
<evidence type="ECO:0000313" key="3">
    <source>
        <dbReference type="EMBL" id="TGN63594.1"/>
    </source>
</evidence>
<evidence type="ECO:0000256" key="1">
    <source>
        <dbReference type="SAM" id="Phobius"/>
    </source>
</evidence>
<dbReference type="EMBL" id="SRRO01000001">
    <property type="protein sequence ID" value="TGN63594.1"/>
    <property type="molecule type" value="Genomic_DNA"/>
</dbReference>
<reference evidence="3 4" key="1">
    <citation type="submission" date="2019-04" db="EMBL/GenBank/DDBJ databases">
        <title>Three New Species of Nocardioides, Nocardioides euryhalodurans sp. nov., Nocardioides seonyuensis sp. nov. and Nocardioides eburneoflavus sp. nov. Isolated from Soil.</title>
        <authorList>
            <person name="Roh S.G."/>
            <person name="Lee C."/>
            <person name="Kim M.-K."/>
            <person name="Kim S.B."/>
        </authorList>
    </citation>
    <scope>NUCLEOTIDE SEQUENCE [LARGE SCALE GENOMIC DNA]</scope>
    <source>
        <strain evidence="3 4">MMS17-SY213</strain>
    </source>
</reference>
<gene>
    <name evidence="3" type="ORF">EXE59_06240</name>
</gene>
<sequence>MEKWTRWQLWAAAVAGAAAALSPLVIEMDDTATWTMVILGIVTAVVALGAMAEAEEKMSGYALVLLGALFVGSPWAMDIASTDNDVAVTAWIVGAVAVIAGLLTVPQVEERMHHRAIPH</sequence>
<keyword evidence="1" id="KW-1133">Transmembrane helix</keyword>
<dbReference type="Proteomes" id="UP000297496">
    <property type="component" value="Unassembled WGS sequence"/>
</dbReference>
<dbReference type="InterPro" id="IPR005530">
    <property type="entry name" value="SPW"/>
</dbReference>
<feature type="transmembrane region" description="Helical" evidence="1">
    <location>
        <begin position="7"/>
        <end position="26"/>
    </location>
</feature>
<keyword evidence="1" id="KW-0812">Transmembrane</keyword>
<feature type="transmembrane region" description="Helical" evidence="1">
    <location>
        <begin position="32"/>
        <end position="51"/>
    </location>
</feature>
<feature type="domain" description="SPW repeat-containing integral membrane" evidence="2">
    <location>
        <begin position="7"/>
        <end position="102"/>
    </location>
</feature>